<name>A0A0C3BEE1_SERVB</name>
<proteinExistence type="predicted"/>
<dbReference type="EMBL" id="KN824287">
    <property type="protein sequence ID" value="KIM29836.1"/>
    <property type="molecule type" value="Genomic_DNA"/>
</dbReference>
<evidence type="ECO:0000313" key="2">
    <source>
        <dbReference type="EMBL" id="KIM29836.1"/>
    </source>
</evidence>
<feature type="transmembrane region" description="Helical" evidence="1">
    <location>
        <begin position="87"/>
        <end position="111"/>
    </location>
</feature>
<dbReference type="Proteomes" id="UP000054097">
    <property type="component" value="Unassembled WGS sequence"/>
</dbReference>
<feature type="transmembrane region" description="Helical" evidence="1">
    <location>
        <begin position="21"/>
        <end position="48"/>
    </location>
</feature>
<dbReference type="HOGENOM" id="CLU_088660_0_0_1"/>
<dbReference type="AlphaFoldDB" id="A0A0C3BEE1"/>
<evidence type="ECO:0000256" key="1">
    <source>
        <dbReference type="SAM" id="Phobius"/>
    </source>
</evidence>
<feature type="transmembrane region" description="Helical" evidence="1">
    <location>
        <begin position="183"/>
        <end position="208"/>
    </location>
</feature>
<keyword evidence="3" id="KW-1185">Reference proteome</keyword>
<feature type="transmembrane region" description="Helical" evidence="1">
    <location>
        <begin position="156"/>
        <end position="177"/>
    </location>
</feature>
<dbReference type="OrthoDB" id="3225366at2759"/>
<keyword evidence="1" id="KW-0812">Transmembrane</keyword>
<accession>A0A0C3BEE1</accession>
<reference evidence="3" key="2">
    <citation type="submission" date="2015-01" db="EMBL/GenBank/DDBJ databases">
        <title>Evolutionary Origins and Diversification of the Mycorrhizal Mutualists.</title>
        <authorList>
            <consortium name="DOE Joint Genome Institute"/>
            <consortium name="Mycorrhizal Genomics Consortium"/>
            <person name="Kohler A."/>
            <person name="Kuo A."/>
            <person name="Nagy L.G."/>
            <person name="Floudas D."/>
            <person name="Copeland A."/>
            <person name="Barry K.W."/>
            <person name="Cichocki N."/>
            <person name="Veneault-Fourrey C."/>
            <person name="LaButti K."/>
            <person name="Lindquist E.A."/>
            <person name="Lipzen A."/>
            <person name="Lundell T."/>
            <person name="Morin E."/>
            <person name="Murat C."/>
            <person name="Riley R."/>
            <person name="Ohm R."/>
            <person name="Sun H."/>
            <person name="Tunlid A."/>
            <person name="Henrissat B."/>
            <person name="Grigoriev I.V."/>
            <person name="Hibbett D.S."/>
            <person name="Martin F."/>
        </authorList>
    </citation>
    <scope>NUCLEOTIDE SEQUENCE [LARGE SCALE GENOMIC DNA]</scope>
    <source>
        <strain evidence="3">MAFF 305830</strain>
    </source>
</reference>
<keyword evidence="1" id="KW-0472">Membrane</keyword>
<keyword evidence="1" id="KW-1133">Transmembrane helix</keyword>
<gene>
    <name evidence="2" type="ORF">M408DRAFT_22707</name>
</gene>
<protein>
    <submittedName>
        <fullName evidence="2">Uncharacterized protein</fullName>
    </submittedName>
</protein>
<organism evidence="2 3">
    <name type="scientific">Serendipita vermifera MAFF 305830</name>
    <dbReference type="NCBI Taxonomy" id="933852"/>
    <lineage>
        <taxon>Eukaryota</taxon>
        <taxon>Fungi</taxon>
        <taxon>Dikarya</taxon>
        <taxon>Basidiomycota</taxon>
        <taxon>Agaricomycotina</taxon>
        <taxon>Agaricomycetes</taxon>
        <taxon>Sebacinales</taxon>
        <taxon>Serendipitaceae</taxon>
        <taxon>Serendipita</taxon>
    </lineage>
</organism>
<evidence type="ECO:0000313" key="3">
    <source>
        <dbReference type="Proteomes" id="UP000054097"/>
    </source>
</evidence>
<reference evidence="2 3" key="1">
    <citation type="submission" date="2014-04" db="EMBL/GenBank/DDBJ databases">
        <authorList>
            <consortium name="DOE Joint Genome Institute"/>
            <person name="Kuo A."/>
            <person name="Zuccaro A."/>
            <person name="Kohler A."/>
            <person name="Nagy L.G."/>
            <person name="Floudas D."/>
            <person name="Copeland A."/>
            <person name="Barry K.W."/>
            <person name="Cichocki N."/>
            <person name="Veneault-Fourrey C."/>
            <person name="LaButti K."/>
            <person name="Lindquist E.A."/>
            <person name="Lipzen A."/>
            <person name="Lundell T."/>
            <person name="Morin E."/>
            <person name="Murat C."/>
            <person name="Sun H."/>
            <person name="Tunlid A."/>
            <person name="Henrissat B."/>
            <person name="Grigoriev I.V."/>
            <person name="Hibbett D.S."/>
            <person name="Martin F."/>
            <person name="Nordberg H.P."/>
            <person name="Cantor M.N."/>
            <person name="Hua S.X."/>
        </authorList>
    </citation>
    <scope>NUCLEOTIDE SEQUENCE [LARGE SCALE GENOMIC DNA]</scope>
    <source>
        <strain evidence="2 3">MAFF 305830</strain>
    </source>
</reference>
<sequence length="212" mass="23382">MPMRSKTLDVNYELPKLIDRFLEGWLGTLNGGALPCTILAAVATTLFVHFQEQMKFANSGSSIRSTEGKSNTLEAAASTPYGDALLLFAYLSIIVNCGTAITSFFISLVLAETPFRSARVYVDDCERLPPKEGEAFNKALCDHLGWKSWRIFKLSWSLMLFFGIMCIFAELLIYLWIVEPSIGIKIAVSFSSVLILLPVMAFGVGLLYNSAA</sequence>